<sequence length="112" mass="12916">MKNLNNTAAEVQLLKSELEVAQMQQIKQKEINRAVLAAREKERAKINLEIQENLNQLLVAALLYIELAETDDEIRKICLQRSRSFISIVIKELTIISRSLANREINRNLAEM</sequence>
<evidence type="ECO:0000313" key="2">
    <source>
        <dbReference type="Proteomes" id="UP000677244"/>
    </source>
</evidence>
<keyword evidence="2" id="KW-1185">Reference proteome</keyword>
<dbReference type="RefSeq" id="WP_209139946.1">
    <property type="nucleotide sequence ID" value="NZ_JAGHKO010000004.1"/>
</dbReference>
<proteinExistence type="predicted"/>
<comment type="caution">
    <text evidence="1">The sequence shown here is derived from an EMBL/GenBank/DDBJ whole genome shotgun (WGS) entry which is preliminary data.</text>
</comment>
<dbReference type="Proteomes" id="UP000677244">
    <property type="component" value="Unassembled WGS sequence"/>
</dbReference>
<accession>A0ABS3YVD4</accession>
<name>A0ABS3YVD4_9BACT</name>
<organism evidence="1 2">
    <name type="scientific">Niastella soli</name>
    <dbReference type="NCBI Taxonomy" id="2821487"/>
    <lineage>
        <taxon>Bacteria</taxon>
        <taxon>Pseudomonadati</taxon>
        <taxon>Bacteroidota</taxon>
        <taxon>Chitinophagia</taxon>
        <taxon>Chitinophagales</taxon>
        <taxon>Chitinophagaceae</taxon>
        <taxon>Niastella</taxon>
    </lineage>
</organism>
<gene>
    <name evidence="1" type="ORF">J7I42_16515</name>
</gene>
<evidence type="ECO:0000313" key="1">
    <source>
        <dbReference type="EMBL" id="MBO9201889.1"/>
    </source>
</evidence>
<dbReference type="EMBL" id="JAGHKO010000004">
    <property type="protein sequence ID" value="MBO9201889.1"/>
    <property type="molecule type" value="Genomic_DNA"/>
</dbReference>
<reference evidence="1 2" key="1">
    <citation type="submission" date="2021-03" db="EMBL/GenBank/DDBJ databases">
        <title>Assistant Professor.</title>
        <authorList>
            <person name="Huq M.A."/>
        </authorList>
    </citation>
    <scope>NUCLEOTIDE SEQUENCE [LARGE SCALE GENOMIC DNA]</scope>
    <source>
        <strain evidence="1 2">MAH-29</strain>
    </source>
</reference>
<protein>
    <submittedName>
        <fullName evidence="1">Uncharacterized protein</fullName>
    </submittedName>
</protein>